<feature type="transmembrane region" description="Helical" evidence="12">
    <location>
        <begin position="964"/>
        <end position="985"/>
    </location>
</feature>
<evidence type="ECO:0000256" key="11">
    <source>
        <dbReference type="SAM" id="MobiDB-lite"/>
    </source>
</evidence>
<dbReference type="InterPro" id="IPR012337">
    <property type="entry name" value="RNaseH-like_sf"/>
</dbReference>
<dbReference type="Pfam" id="PF01094">
    <property type="entry name" value="ANF_receptor"/>
    <property type="match status" value="1"/>
</dbReference>
<dbReference type="InterPro" id="IPR001584">
    <property type="entry name" value="Integrase_cat-core"/>
</dbReference>
<dbReference type="InterPro" id="IPR028082">
    <property type="entry name" value="Peripla_BP_I"/>
</dbReference>
<evidence type="ECO:0000256" key="6">
    <source>
        <dbReference type="ARBA" id="ARBA00023040"/>
    </source>
</evidence>
<gene>
    <name evidence="16" type="primary">LOC132709188</name>
</gene>
<feature type="transmembrane region" description="Helical" evidence="12">
    <location>
        <begin position="1047"/>
        <end position="1067"/>
    </location>
</feature>
<keyword evidence="4" id="KW-0732">Signal</keyword>
<keyword evidence="3 12" id="KW-0812">Transmembrane</keyword>
<feature type="transmembrane region" description="Helical" evidence="12">
    <location>
        <begin position="853"/>
        <end position="876"/>
    </location>
</feature>
<feature type="domain" description="Integrase catalytic" evidence="14">
    <location>
        <begin position="37"/>
        <end position="142"/>
    </location>
</feature>
<dbReference type="InterPro" id="IPR004073">
    <property type="entry name" value="GPCR_3_vmron_rcpt_2"/>
</dbReference>
<dbReference type="Gene3D" id="3.40.50.2300">
    <property type="match status" value="2"/>
</dbReference>
<keyword evidence="9" id="KW-0325">Glycoprotein</keyword>
<dbReference type="GeneID" id="132709188"/>
<feature type="transmembrane region" description="Helical" evidence="12">
    <location>
        <begin position="1073"/>
        <end position="1094"/>
    </location>
</feature>
<dbReference type="Gene3D" id="3.30.420.10">
    <property type="entry name" value="Ribonuclease H-like superfamily/Ribonuclease H"/>
    <property type="match status" value="1"/>
</dbReference>
<keyword evidence="8" id="KW-0675">Receptor</keyword>
<dbReference type="InterPro" id="IPR000068">
    <property type="entry name" value="GPCR_3_Ca_sens_rcpt-rel"/>
</dbReference>
<keyword evidence="5 12" id="KW-1133">Transmembrane helix</keyword>
<dbReference type="Gene3D" id="2.10.50.30">
    <property type="entry name" value="GPCR, family 3, nine cysteines domain"/>
    <property type="match status" value="1"/>
</dbReference>
<dbReference type="PRINTS" id="PR00248">
    <property type="entry name" value="GPCRMGR"/>
</dbReference>
<dbReference type="InterPro" id="IPR017978">
    <property type="entry name" value="GPCR_3_C"/>
</dbReference>
<dbReference type="PROSITE" id="PS50259">
    <property type="entry name" value="G_PROTEIN_RECEP_F3_4"/>
    <property type="match status" value="1"/>
</dbReference>
<dbReference type="PRINTS" id="PR01535">
    <property type="entry name" value="VOMERONASL2R"/>
</dbReference>
<dbReference type="InterPro" id="IPR036397">
    <property type="entry name" value="RNaseH_sf"/>
</dbReference>
<keyword evidence="15" id="KW-1185">Reference proteome</keyword>
<keyword evidence="2" id="KW-1003">Cell membrane</keyword>
<feature type="transmembrane region" description="Helical" evidence="12">
    <location>
        <begin position="1012"/>
        <end position="1035"/>
    </location>
</feature>
<organism evidence="15 16">
    <name type="scientific">Pantherophis guttatus</name>
    <name type="common">Corn snake</name>
    <name type="synonym">Elaphe guttata</name>
    <dbReference type="NCBI Taxonomy" id="94885"/>
    <lineage>
        <taxon>Eukaryota</taxon>
        <taxon>Metazoa</taxon>
        <taxon>Chordata</taxon>
        <taxon>Craniata</taxon>
        <taxon>Vertebrata</taxon>
        <taxon>Euteleostomi</taxon>
        <taxon>Lepidosauria</taxon>
        <taxon>Squamata</taxon>
        <taxon>Bifurcata</taxon>
        <taxon>Unidentata</taxon>
        <taxon>Episquamata</taxon>
        <taxon>Toxicofera</taxon>
        <taxon>Serpentes</taxon>
        <taxon>Colubroidea</taxon>
        <taxon>Colubridae</taxon>
        <taxon>Colubrinae</taxon>
        <taxon>Pantherophis</taxon>
    </lineage>
</organism>
<evidence type="ECO:0000256" key="10">
    <source>
        <dbReference type="ARBA" id="ARBA00023224"/>
    </source>
</evidence>
<dbReference type="InterPro" id="IPR000337">
    <property type="entry name" value="GPCR_3"/>
</dbReference>
<evidence type="ECO:0000256" key="1">
    <source>
        <dbReference type="ARBA" id="ARBA00004651"/>
    </source>
</evidence>
<accession>A0ABM3YPR9</accession>
<feature type="compositionally biased region" description="Polar residues" evidence="11">
    <location>
        <begin position="248"/>
        <end position="257"/>
    </location>
</feature>
<keyword evidence="6" id="KW-0297">G-protein coupled receptor</keyword>
<dbReference type="InterPro" id="IPR001828">
    <property type="entry name" value="ANF_lig-bd_rcpt"/>
</dbReference>
<keyword evidence="10" id="KW-0807">Transducer</keyword>
<evidence type="ECO:0000313" key="16">
    <source>
        <dbReference type="RefSeq" id="XP_060538118.1"/>
    </source>
</evidence>
<evidence type="ECO:0000256" key="5">
    <source>
        <dbReference type="ARBA" id="ARBA00022989"/>
    </source>
</evidence>
<evidence type="ECO:0000256" key="7">
    <source>
        <dbReference type="ARBA" id="ARBA00023136"/>
    </source>
</evidence>
<dbReference type="InterPro" id="IPR038550">
    <property type="entry name" value="GPCR_3_9-Cys_sf"/>
</dbReference>
<comment type="subcellular location">
    <subcellularLocation>
        <location evidence="1">Cell membrane</location>
        <topology evidence="1">Multi-pass membrane protein</topology>
    </subcellularLocation>
</comment>
<proteinExistence type="predicted"/>
<dbReference type="Proteomes" id="UP001652622">
    <property type="component" value="Unplaced"/>
</dbReference>
<evidence type="ECO:0000256" key="8">
    <source>
        <dbReference type="ARBA" id="ARBA00023170"/>
    </source>
</evidence>
<evidence type="ECO:0000256" key="3">
    <source>
        <dbReference type="ARBA" id="ARBA00022692"/>
    </source>
</evidence>
<evidence type="ECO:0000256" key="4">
    <source>
        <dbReference type="ARBA" id="ARBA00022729"/>
    </source>
</evidence>
<evidence type="ECO:0000259" key="13">
    <source>
        <dbReference type="PROSITE" id="PS50259"/>
    </source>
</evidence>
<feature type="transmembrane region" description="Helical" evidence="12">
    <location>
        <begin position="891"/>
        <end position="910"/>
    </location>
</feature>
<evidence type="ECO:0000256" key="12">
    <source>
        <dbReference type="SAM" id="Phobius"/>
    </source>
</evidence>
<dbReference type="RefSeq" id="XP_060538118.1">
    <property type="nucleotide sequence ID" value="XM_060682135.1"/>
</dbReference>
<dbReference type="PANTHER" id="PTHR24061">
    <property type="entry name" value="CALCIUM-SENSING RECEPTOR-RELATED"/>
    <property type="match status" value="1"/>
</dbReference>
<feature type="region of interest" description="Disordered" evidence="11">
    <location>
        <begin position="242"/>
        <end position="285"/>
    </location>
</feature>
<evidence type="ECO:0000259" key="14">
    <source>
        <dbReference type="PROSITE" id="PS50994"/>
    </source>
</evidence>
<dbReference type="CDD" id="cd15283">
    <property type="entry name" value="7tmC_V2R_pheromone"/>
    <property type="match status" value="1"/>
</dbReference>
<evidence type="ECO:0000256" key="2">
    <source>
        <dbReference type="ARBA" id="ARBA00022475"/>
    </source>
</evidence>
<dbReference type="PANTHER" id="PTHR24061:SF599">
    <property type="entry name" value="G-PROTEIN COUPLED RECEPTORS FAMILY 3 PROFILE DOMAIN-CONTAINING PROTEIN"/>
    <property type="match status" value="1"/>
</dbReference>
<dbReference type="InterPro" id="IPR011500">
    <property type="entry name" value="GPCR_3_9-Cys_dom"/>
</dbReference>
<dbReference type="SUPFAM" id="SSF53098">
    <property type="entry name" value="Ribonuclease H-like"/>
    <property type="match status" value="1"/>
</dbReference>
<name>A0ABM3YPR9_PANGU</name>
<dbReference type="Pfam" id="PF07562">
    <property type="entry name" value="NCD3G"/>
    <property type="match status" value="1"/>
</dbReference>
<keyword evidence="7 12" id="KW-0472">Membrane</keyword>
<protein>
    <submittedName>
        <fullName evidence="16">Vomeronasal type-2 receptor 26-like</fullName>
    </submittedName>
</protein>
<reference evidence="16" key="1">
    <citation type="submission" date="2025-08" db="UniProtKB">
        <authorList>
            <consortium name="RefSeq"/>
        </authorList>
    </citation>
    <scope>IDENTIFICATION</scope>
    <source>
        <tissue evidence="16">Blood</tissue>
    </source>
</reference>
<dbReference type="PROSITE" id="PS50994">
    <property type="entry name" value="INTEGRASE"/>
    <property type="match status" value="1"/>
</dbReference>
<evidence type="ECO:0000256" key="9">
    <source>
        <dbReference type="ARBA" id="ARBA00023180"/>
    </source>
</evidence>
<feature type="transmembrane region" description="Helical" evidence="12">
    <location>
        <begin position="925"/>
        <end position="949"/>
    </location>
</feature>
<sequence length="1117" mass="126118">MTRWAIFLAAYSYRLVHRPGADMGNADTLSRCPLLDKLDDPTSGVPILLIDVLDSGPITSAETFMVVVDAFSKWLEIKLMRATITDAVIRELRQLFATHGLPDILVSDNGPQFTATQFEGYLADLGVRHVLSAPFHPATTGRSLAELLTGRKLQGVLDRLNPNYSPEVFKGGERKLREFTIETPVHARNYGKGPLWEAGTITEITGPKSYRVDMGDRRVWCRHIDQLRRRIATDTEENFNELLPDYQPEQQTKSSPSAAEDLADDPGIRSRPSEEFPPAREVSAHEEISEVPLAEQGETGSPSDLVDAAPPTELRSVVTKFYQHVLALTFAAKEINKDPDILPNITLGFHIYDSYSDPLMTYRTTLDLLFKLHKIVPNYICGTEKKVMGIIGGMSPETSIRMAEILQLFKIPQISYGSFQLAVTDESRFPPFYRMAPDEAFQYEGLVQLLLYFGWKWVGLVIVDDKYGEHFIQTLEPMLSQNKICSEFTERVDRNLYSSEGFDLIDRCLRHITLFTEKTANAVIIHGENAVFMWLASILQGTQFFLSTPLDSSQKISIPKIWITMAQNDFTLYSLQRAVDMQMFHGAISFSISTRELPGFQQFIQAVTPSEASQDGFIRDFWSQAFCCSPPNNGVSQDEECTGEERLEDLIAPFFETRILGHSYSIYNAIYAVAQALRAAQTVRTYQKIQKDQGRSKIVEAWQLHSFLQRISFNNNAGDEIKLNEGGALEDGFDIVNLVTFPNNSYINIPVGEIDPQRGNFLIHQHKIQWHHGFTQVPPPSLCNEPCPLGKRKNKIEGQKFCCYTCAPCPGKMISRQMDMENCDSCPEDQFPNQAHDECIPKTLHFLSFEEPLGITLVSLSLLFSLLTALVFIIFIKQRDTPIVKANNRNLTYLLLISLFLCFLCSFLFIGKPNRATCLLRQTNFGIIFSIAISSILAKTITVIVAFLASKPGSLFHKWVGQKLAYSIIWFCSFIQVVICIVWLSTSPPFPHLDMETLYGEMIVECHEGSIIMFYCVLGYMGLLALLSFTVAFIARKLPDSFNEAKFITFSMLVFCSVWLTFLPTYLSTKGKYVVAVEIFSILSSDVGLLGCIFTPKIYIIILRPELNTREQLTHKK</sequence>
<evidence type="ECO:0000313" key="15">
    <source>
        <dbReference type="Proteomes" id="UP001652622"/>
    </source>
</evidence>
<feature type="compositionally biased region" description="Basic and acidic residues" evidence="11">
    <location>
        <begin position="266"/>
        <end position="285"/>
    </location>
</feature>
<dbReference type="Pfam" id="PF00003">
    <property type="entry name" value="7tm_3"/>
    <property type="match status" value="1"/>
</dbReference>
<dbReference type="InterPro" id="IPR017979">
    <property type="entry name" value="GPCR_3_CS"/>
</dbReference>
<dbReference type="SUPFAM" id="SSF53822">
    <property type="entry name" value="Periplasmic binding protein-like I"/>
    <property type="match status" value="1"/>
</dbReference>
<dbReference type="PROSITE" id="PS00981">
    <property type="entry name" value="G_PROTEIN_RECEP_F3_3"/>
    <property type="match status" value="1"/>
</dbReference>
<feature type="domain" description="G-protein coupled receptors family 3 profile" evidence="13">
    <location>
        <begin position="853"/>
        <end position="1117"/>
    </location>
</feature>
<dbReference type="Pfam" id="PF00665">
    <property type="entry name" value="rve"/>
    <property type="match status" value="1"/>
</dbReference>